<evidence type="ECO:0000256" key="5">
    <source>
        <dbReference type="PROSITE-ProRule" id="PRU00277"/>
    </source>
</evidence>
<dbReference type="GO" id="GO:0005737">
    <property type="term" value="C:cytoplasm"/>
    <property type="evidence" value="ECO:0007669"/>
    <property type="project" value="TreeGrafter"/>
</dbReference>
<dbReference type="GO" id="GO:0003755">
    <property type="term" value="F:peptidyl-prolyl cis-trans isomerase activity"/>
    <property type="evidence" value="ECO:0007669"/>
    <property type="project" value="UniProtKB-KW"/>
</dbReference>
<evidence type="ECO:0000259" key="7">
    <source>
        <dbReference type="PROSITE" id="PS50059"/>
    </source>
</evidence>
<sequence length="326" mass="35518">MVEFSKVNLKDIEEDDEGEEEGEEVESAPPLKVGEEREIGSNGLKKKLMKRGLYWETPQFGDEVTRDIVLGLDHGIVTMTRGEMAIFTLPPELAYGASGRAGVPPNAVVQFEVELVSWITVVDVCKDGGIIKKILDNGEQIGPPGDLDEVRVSYKAMLVDGTIVAQTHDEGVEFYIKDGHFCPALVKAIKTMKKESESIWLFNHSVGLPHTLFLLSAICRKVFIVLVLLTWLHDQPSTLVCLYAFGDVGKKSNDELPSIPPNSTLSISAELLSFKRVIDITGDLKVKKKVLREGEGTVTANEGAAVTGLGKTGVTNTSFASISAFQ</sequence>
<evidence type="ECO:0000313" key="8">
    <source>
        <dbReference type="EMBL" id="KAL0392136.1"/>
    </source>
</evidence>
<dbReference type="PANTHER" id="PTHR10516">
    <property type="entry name" value="PEPTIDYL-PROLYL CIS-TRANS ISOMERASE"/>
    <property type="match status" value="1"/>
</dbReference>
<evidence type="ECO:0000256" key="6">
    <source>
        <dbReference type="SAM" id="MobiDB-lite"/>
    </source>
</evidence>
<feature type="domain" description="PPIase FKBP-type" evidence="7">
    <location>
        <begin position="147"/>
        <end position="275"/>
    </location>
</feature>
<dbReference type="InterPro" id="IPR050689">
    <property type="entry name" value="FKBP-type_PPIase"/>
</dbReference>
<gene>
    <name evidence="8" type="ORF">Sradi_2436400</name>
</gene>
<keyword evidence="4 5" id="KW-0413">Isomerase</keyword>
<evidence type="ECO:0000256" key="1">
    <source>
        <dbReference type="ARBA" id="ARBA00000971"/>
    </source>
</evidence>
<feature type="region of interest" description="Disordered" evidence="6">
    <location>
        <begin position="1"/>
        <end position="31"/>
    </location>
</feature>
<proteinExistence type="predicted"/>
<dbReference type="AlphaFoldDB" id="A0AAW2SHX5"/>
<feature type="domain" description="PPIase FKBP-type" evidence="7">
    <location>
        <begin position="2"/>
        <end position="119"/>
    </location>
</feature>
<comment type="caution">
    <text evidence="8">The sequence shown here is derived from an EMBL/GenBank/DDBJ whole genome shotgun (WGS) entry which is preliminary data.</text>
</comment>
<dbReference type="PROSITE" id="PS50059">
    <property type="entry name" value="FKBP_PPIASE"/>
    <property type="match status" value="2"/>
</dbReference>
<dbReference type="PANTHER" id="PTHR10516:SF430">
    <property type="entry name" value="PEPTIDYLPROLYL ISOMERASE"/>
    <property type="match status" value="1"/>
</dbReference>
<dbReference type="Gene3D" id="3.10.50.40">
    <property type="match status" value="2"/>
</dbReference>
<dbReference type="InterPro" id="IPR046357">
    <property type="entry name" value="PPIase_dom_sf"/>
</dbReference>
<dbReference type="Pfam" id="PF00254">
    <property type="entry name" value="FKBP_C"/>
    <property type="match status" value="2"/>
</dbReference>
<evidence type="ECO:0000256" key="4">
    <source>
        <dbReference type="ARBA" id="ARBA00023235"/>
    </source>
</evidence>
<dbReference type="EC" id="5.2.1.8" evidence="2 5"/>
<accession>A0AAW2SHX5</accession>
<protein>
    <recommendedName>
        <fullName evidence="2 5">peptidylprolyl isomerase</fullName>
        <ecNumber evidence="2 5">5.2.1.8</ecNumber>
    </recommendedName>
</protein>
<reference evidence="8" key="2">
    <citation type="journal article" date="2024" name="Plant">
        <title>Genomic evolution and insights into agronomic trait innovations of Sesamum species.</title>
        <authorList>
            <person name="Miao H."/>
            <person name="Wang L."/>
            <person name="Qu L."/>
            <person name="Liu H."/>
            <person name="Sun Y."/>
            <person name="Le M."/>
            <person name="Wang Q."/>
            <person name="Wei S."/>
            <person name="Zheng Y."/>
            <person name="Lin W."/>
            <person name="Duan Y."/>
            <person name="Cao H."/>
            <person name="Xiong S."/>
            <person name="Wang X."/>
            <person name="Wei L."/>
            <person name="Li C."/>
            <person name="Ma Q."/>
            <person name="Ju M."/>
            <person name="Zhao R."/>
            <person name="Li G."/>
            <person name="Mu C."/>
            <person name="Tian Q."/>
            <person name="Mei H."/>
            <person name="Zhang T."/>
            <person name="Gao T."/>
            <person name="Zhang H."/>
        </authorList>
    </citation>
    <scope>NUCLEOTIDE SEQUENCE</scope>
    <source>
        <strain evidence="8">G02</strain>
    </source>
</reference>
<dbReference type="InterPro" id="IPR001179">
    <property type="entry name" value="PPIase_FKBP_dom"/>
</dbReference>
<reference evidence="8" key="1">
    <citation type="submission" date="2020-06" db="EMBL/GenBank/DDBJ databases">
        <authorList>
            <person name="Li T."/>
            <person name="Hu X."/>
            <person name="Zhang T."/>
            <person name="Song X."/>
            <person name="Zhang H."/>
            <person name="Dai N."/>
            <person name="Sheng W."/>
            <person name="Hou X."/>
            <person name="Wei L."/>
        </authorList>
    </citation>
    <scope>NUCLEOTIDE SEQUENCE</scope>
    <source>
        <strain evidence="8">G02</strain>
        <tissue evidence="8">Leaf</tissue>
    </source>
</reference>
<evidence type="ECO:0000256" key="2">
    <source>
        <dbReference type="ARBA" id="ARBA00013194"/>
    </source>
</evidence>
<dbReference type="SUPFAM" id="SSF54534">
    <property type="entry name" value="FKBP-like"/>
    <property type="match status" value="2"/>
</dbReference>
<comment type="catalytic activity">
    <reaction evidence="1 5">
        <text>[protein]-peptidylproline (omega=180) = [protein]-peptidylproline (omega=0)</text>
        <dbReference type="Rhea" id="RHEA:16237"/>
        <dbReference type="Rhea" id="RHEA-COMP:10747"/>
        <dbReference type="Rhea" id="RHEA-COMP:10748"/>
        <dbReference type="ChEBI" id="CHEBI:83833"/>
        <dbReference type="ChEBI" id="CHEBI:83834"/>
        <dbReference type="EC" id="5.2.1.8"/>
    </reaction>
</comment>
<keyword evidence="3 5" id="KW-0697">Rotamase</keyword>
<name>A0AAW2SHX5_SESRA</name>
<feature type="compositionally biased region" description="Acidic residues" evidence="6">
    <location>
        <begin position="12"/>
        <end position="26"/>
    </location>
</feature>
<dbReference type="EMBL" id="JACGWJ010000010">
    <property type="protein sequence ID" value="KAL0392136.1"/>
    <property type="molecule type" value="Genomic_DNA"/>
</dbReference>
<evidence type="ECO:0000256" key="3">
    <source>
        <dbReference type="ARBA" id="ARBA00023110"/>
    </source>
</evidence>
<organism evidence="8">
    <name type="scientific">Sesamum radiatum</name>
    <name type="common">Black benniseed</name>
    <dbReference type="NCBI Taxonomy" id="300843"/>
    <lineage>
        <taxon>Eukaryota</taxon>
        <taxon>Viridiplantae</taxon>
        <taxon>Streptophyta</taxon>
        <taxon>Embryophyta</taxon>
        <taxon>Tracheophyta</taxon>
        <taxon>Spermatophyta</taxon>
        <taxon>Magnoliopsida</taxon>
        <taxon>eudicotyledons</taxon>
        <taxon>Gunneridae</taxon>
        <taxon>Pentapetalae</taxon>
        <taxon>asterids</taxon>
        <taxon>lamiids</taxon>
        <taxon>Lamiales</taxon>
        <taxon>Pedaliaceae</taxon>
        <taxon>Sesamum</taxon>
    </lineage>
</organism>